<keyword evidence="3" id="KW-1185">Reference proteome</keyword>
<feature type="domain" description="N-acetyltransferase" evidence="1">
    <location>
        <begin position="9"/>
        <end position="169"/>
    </location>
</feature>
<dbReference type="RefSeq" id="WP_089686865.1">
    <property type="nucleotide sequence ID" value="NZ_FNFO01000011.1"/>
</dbReference>
<dbReference type="InterPro" id="IPR016181">
    <property type="entry name" value="Acyl_CoA_acyltransferase"/>
</dbReference>
<dbReference type="EMBL" id="FNFO01000011">
    <property type="protein sequence ID" value="SDM24854.1"/>
    <property type="molecule type" value="Genomic_DNA"/>
</dbReference>
<dbReference type="InterPro" id="IPR000182">
    <property type="entry name" value="GNAT_dom"/>
</dbReference>
<dbReference type="Gene3D" id="3.40.630.30">
    <property type="match status" value="1"/>
</dbReference>
<dbReference type="SUPFAM" id="SSF55729">
    <property type="entry name" value="Acyl-CoA N-acyltransferases (Nat)"/>
    <property type="match status" value="1"/>
</dbReference>
<dbReference type="InterPro" id="IPR051531">
    <property type="entry name" value="N-acetyltransferase"/>
</dbReference>
<protein>
    <submittedName>
        <fullName evidence="2">Protein N-acetyltransferase, RimJ/RimL family</fullName>
    </submittedName>
</protein>
<dbReference type="Proteomes" id="UP000198510">
    <property type="component" value="Unassembled WGS sequence"/>
</dbReference>
<organism evidence="2 3">
    <name type="scientific">Catalinimonas alkaloidigena</name>
    <dbReference type="NCBI Taxonomy" id="1075417"/>
    <lineage>
        <taxon>Bacteria</taxon>
        <taxon>Pseudomonadati</taxon>
        <taxon>Bacteroidota</taxon>
        <taxon>Cytophagia</taxon>
        <taxon>Cytophagales</taxon>
        <taxon>Catalimonadaceae</taxon>
        <taxon>Catalinimonas</taxon>
    </lineage>
</organism>
<reference evidence="2 3" key="1">
    <citation type="submission" date="2016-10" db="EMBL/GenBank/DDBJ databases">
        <authorList>
            <person name="de Groot N.N."/>
        </authorList>
    </citation>
    <scope>NUCLEOTIDE SEQUENCE [LARGE SCALE GENOMIC DNA]</scope>
    <source>
        <strain evidence="2 3">DSM 25186</strain>
    </source>
</reference>
<sequence>MTRLETDRLVLTELTLADAPFMLHLLNTPAWLQYIGDRGVRTVDQAETYLLKGALRSYETSGFGFYRTALKTDDTPIGICGLVKRDFLDDVDIGFAFLPAYVGQGYGFEAAQATLTYATQTLGFRRLVGIVSEQNQPSVRLLQKLGFRYERHMRVPGEDKEVLLLGQTW</sequence>
<dbReference type="STRING" id="1075417.SAMN05421823_111217"/>
<keyword evidence="2" id="KW-0808">Transferase</keyword>
<dbReference type="AlphaFoldDB" id="A0A1G9RNU2"/>
<dbReference type="PROSITE" id="PS51186">
    <property type="entry name" value="GNAT"/>
    <property type="match status" value="1"/>
</dbReference>
<dbReference type="PANTHER" id="PTHR43792:SF1">
    <property type="entry name" value="N-ACETYLTRANSFERASE DOMAIN-CONTAINING PROTEIN"/>
    <property type="match status" value="1"/>
</dbReference>
<name>A0A1G9RNU2_9BACT</name>
<dbReference type="PANTHER" id="PTHR43792">
    <property type="entry name" value="GNAT FAMILY, PUTATIVE (AFU_ORTHOLOGUE AFUA_3G00765)-RELATED-RELATED"/>
    <property type="match status" value="1"/>
</dbReference>
<evidence type="ECO:0000313" key="2">
    <source>
        <dbReference type="EMBL" id="SDM24854.1"/>
    </source>
</evidence>
<dbReference type="GO" id="GO:0016747">
    <property type="term" value="F:acyltransferase activity, transferring groups other than amino-acyl groups"/>
    <property type="evidence" value="ECO:0007669"/>
    <property type="project" value="InterPro"/>
</dbReference>
<dbReference type="OrthoDB" id="9798081at2"/>
<accession>A0A1G9RNU2</accession>
<gene>
    <name evidence="2" type="ORF">SAMN05421823_111217</name>
</gene>
<proteinExistence type="predicted"/>
<evidence type="ECO:0000259" key="1">
    <source>
        <dbReference type="PROSITE" id="PS51186"/>
    </source>
</evidence>
<dbReference type="Pfam" id="PF13302">
    <property type="entry name" value="Acetyltransf_3"/>
    <property type="match status" value="1"/>
</dbReference>
<evidence type="ECO:0000313" key="3">
    <source>
        <dbReference type="Proteomes" id="UP000198510"/>
    </source>
</evidence>